<dbReference type="KEGG" id="ppai:E1956_20470"/>
<evidence type="ECO:0000313" key="11">
    <source>
        <dbReference type="Proteomes" id="UP000295727"/>
    </source>
</evidence>
<keyword evidence="11" id="KW-1185">Reference proteome</keyword>
<evidence type="ECO:0000256" key="6">
    <source>
        <dbReference type="ARBA" id="ARBA00023239"/>
    </source>
</evidence>
<evidence type="ECO:0000256" key="1">
    <source>
        <dbReference type="ARBA" id="ARBA00001353"/>
    </source>
</evidence>
<dbReference type="GO" id="GO:0005737">
    <property type="term" value="C:cytoplasm"/>
    <property type="evidence" value="ECO:0007669"/>
    <property type="project" value="TreeGrafter"/>
</dbReference>
<dbReference type="SUPFAM" id="SSF55620">
    <property type="entry name" value="Tetrahydrobiopterin biosynthesis enzymes-like"/>
    <property type="match status" value="1"/>
</dbReference>
<dbReference type="Proteomes" id="UP000295727">
    <property type="component" value="Chromosome 2"/>
</dbReference>
<dbReference type="InterPro" id="IPR006157">
    <property type="entry name" value="FolB_dom"/>
</dbReference>
<protein>
    <recommendedName>
        <fullName evidence="4">dihydroneopterin aldolase</fullName>
        <ecNumber evidence="4">4.1.2.25</ecNumber>
    </recommendedName>
    <alternativeName>
        <fullName evidence="7">7,8-dihydroneopterin aldolase</fullName>
    </alternativeName>
</protein>
<comment type="catalytic activity">
    <reaction evidence="1">
        <text>7,8-dihydroneopterin = 6-hydroxymethyl-7,8-dihydropterin + glycolaldehyde</text>
        <dbReference type="Rhea" id="RHEA:10540"/>
        <dbReference type="ChEBI" id="CHEBI:17001"/>
        <dbReference type="ChEBI" id="CHEBI:17071"/>
        <dbReference type="ChEBI" id="CHEBI:44841"/>
        <dbReference type="EC" id="4.1.2.25"/>
    </reaction>
</comment>
<dbReference type="EMBL" id="CP038149">
    <property type="protein sequence ID" value="QBQ99547.1"/>
    <property type="molecule type" value="Genomic_DNA"/>
</dbReference>
<evidence type="ECO:0000256" key="8">
    <source>
        <dbReference type="SAM" id="MobiDB-lite"/>
    </source>
</evidence>
<keyword evidence="5" id="KW-0289">Folate biosynthesis</keyword>
<dbReference type="AlphaFoldDB" id="A0A4P7CW14"/>
<evidence type="ECO:0000313" key="10">
    <source>
        <dbReference type="EMBL" id="QBQ99547.1"/>
    </source>
</evidence>
<dbReference type="RefSeq" id="WP_134752387.1">
    <property type="nucleotide sequence ID" value="NZ_CP038149.1"/>
</dbReference>
<dbReference type="GO" id="GO:0046656">
    <property type="term" value="P:folic acid biosynthetic process"/>
    <property type="evidence" value="ECO:0007669"/>
    <property type="project" value="UniProtKB-KW"/>
</dbReference>
<feature type="domain" description="Dihydroneopterin aldolase/epimerase" evidence="9">
    <location>
        <begin position="34"/>
        <end position="144"/>
    </location>
</feature>
<evidence type="ECO:0000256" key="5">
    <source>
        <dbReference type="ARBA" id="ARBA00022909"/>
    </source>
</evidence>
<evidence type="ECO:0000259" key="9">
    <source>
        <dbReference type="SMART" id="SM00905"/>
    </source>
</evidence>
<keyword evidence="6" id="KW-0456">Lyase</keyword>
<name>A0A4P7CW14_9BURK</name>
<dbReference type="GO" id="GO:0004150">
    <property type="term" value="F:dihydroneopterin aldolase activity"/>
    <property type="evidence" value="ECO:0007669"/>
    <property type="project" value="UniProtKB-EC"/>
</dbReference>
<dbReference type="Gene3D" id="3.30.1130.10">
    <property type="match status" value="1"/>
</dbReference>
<comment type="pathway">
    <text evidence="2">Cofactor biosynthesis; tetrahydrofolate biosynthesis; 2-amino-4-hydroxy-6-hydroxymethyl-7,8-dihydropteridine diphosphate from 7,8-dihydroneopterin triphosphate: step 3/4.</text>
</comment>
<dbReference type="PANTHER" id="PTHR42844">
    <property type="entry name" value="DIHYDRONEOPTERIN ALDOLASE 1-RELATED"/>
    <property type="match status" value="1"/>
</dbReference>
<dbReference type="PANTHER" id="PTHR42844:SF1">
    <property type="entry name" value="DIHYDRONEOPTERIN ALDOLASE 1-RELATED"/>
    <property type="match status" value="1"/>
</dbReference>
<dbReference type="OrthoDB" id="9810587at2"/>
<evidence type="ECO:0000256" key="3">
    <source>
        <dbReference type="ARBA" id="ARBA00005708"/>
    </source>
</evidence>
<dbReference type="Pfam" id="PF02152">
    <property type="entry name" value="FolB"/>
    <property type="match status" value="1"/>
</dbReference>
<dbReference type="EC" id="4.1.2.25" evidence="4"/>
<comment type="similarity">
    <text evidence="3">Belongs to the DHNA family.</text>
</comment>
<evidence type="ECO:0000256" key="7">
    <source>
        <dbReference type="ARBA" id="ARBA00032903"/>
    </source>
</evidence>
<evidence type="ECO:0000256" key="2">
    <source>
        <dbReference type="ARBA" id="ARBA00005013"/>
    </source>
</evidence>
<evidence type="ECO:0000256" key="4">
    <source>
        <dbReference type="ARBA" id="ARBA00013043"/>
    </source>
</evidence>
<proteinExistence type="inferred from homology"/>
<feature type="region of interest" description="Disordered" evidence="8">
    <location>
        <begin position="1"/>
        <end position="20"/>
    </location>
</feature>
<dbReference type="SMART" id="SM00905">
    <property type="entry name" value="FolB"/>
    <property type="match status" value="1"/>
</dbReference>
<accession>A0A4P7CW14</accession>
<dbReference type="NCBIfam" id="TIGR00526">
    <property type="entry name" value="folB_dom"/>
    <property type="match status" value="1"/>
</dbReference>
<organism evidence="10 11">
    <name type="scientific">Paraburkholderia pallida</name>
    <dbReference type="NCBI Taxonomy" id="2547399"/>
    <lineage>
        <taxon>Bacteria</taxon>
        <taxon>Pseudomonadati</taxon>
        <taxon>Pseudomonadota</taxon>
        <taxon>Betaproteobacteria</taxon>
        <taxon>Burkholderiales</taxon>
        <taxon>Burkholderiaceae</taxon>
        <taxon>Paraburkholderia</taxon>
    </lineage>
</organism>
<dbReference type="InterPro" id="IPR043133">
    <property type="entry name" value="GTP-CH-I_C/QueF"/>
</dbReference>
<reference evidence="10 11" key="1">
    <citation type="submission" date="2019-03" db="EMBL/GenBank/DDBJ databases">
        <title>Paraburkholderia sp. 7MH5, isolated from subtropical forest soil.</title>
        <authorList>
            <person name="Gao Z.-H."/>
            <person name="Qiu L.-H."/>
        </authorList>
    </citation>
    <scope>NUCLEOTIDE SEQUENCE [LARGE SCALE GENOMIC DNA]</scope>
    <source>
        <strain evidence="10 11">7MH5</strain>
    </source>
</reference>
<dbReference type="InterPro" id="IPR006156">
    <property type="entry name" value="Dihydroneopterin_aldolase"/>
</dbReference>
<gene>
    <name evidence="10" type="ORF">E1956_20470</name>
</gene>
<sequence length="174" mass="18824">MNAIDTSMFDRPARQAGSMARHAESEGAQPMDLIFIEGFTGETVIGIDPEELHDPQPVQIDLWAGLPRSRACDTDAIHDTIDYGKVHGALQALLSNHGVQLLEALAEVIAQMLLVDFGAHWVRVALVKPHKFSNVRAVGVTIERRRASVSPAHKREGAALALLGAGMFPPEGTF</sequence>